<dbReference type="PANTHER" id="PTHR33908">
    <property type="entry name" value="MANNOSYLTRANSFERASE YKCB-RELATED"/>
    <property type="match status" value="1"/>
</dbReference>
<gene>
    <name evidence="10" type="ORF">LV84_01748</name>
</gene>
<feature type="domain" description="Lipid A biosynthesis N-terminal" evidence="9">
    <location>
        <begin position="9"/>
        <end position="80"/>
    </location>
</feature>
<dbReference type="GO" id="GO:0009245">
    <property type="term" value="P:lipid A biosynthetic process"/>
    <property type="evidence" value="ECO:0007669"/>
    <property type="project" value="InterPro"/>
</dbReference>
<dbReference type="Pfam" id="PF13231">
    <property type="entry name" value="PMT_2"/>
    <property type="match status" value="1"/>
</dbReference>
<reference evidence="10 11" key="1">
    <citation type="submission" date="2018-06" db="EMBL/GenBank/DDBJ databases">
        <title>Genomic Encyclopedia of Archaeal and Bacterial Type Strains, Phase II (KMG-II): from individual species to whole genera.</title>
        <authorList>
            <person name="Goeker M."/>
        </authorList>
    </citation>
    <scope>NUCLEOTIDE SEQUENCE [LARGE SCALE GENOMIC DNA]</scope>
    <source>
        <strain evidence="10 11">DSM 22686</strain>
    </source>
</reference>
<dbReference type="PANTHER" id="PTHR33908:SF3">
    <property type="entry name" value="UNDECAPRENYL PHOSPHATE-ALPHA-4-AMINO-4-DEOXY-L-ARABINOSE ARABINOSYL TRANSFERASE"/>
    <property type="match status" value="1"/>
</dbReference>
<dbReference type="EMBL" id="QKZU01000006">
    <property type="protein sequence ID" value="PZX57620.1"/>
    <property type="molecule type" value="Genomic_DNA"/>
</dbReference>
<dbReference type="SMART" id="SM01259">
    <property type="entry name" value="LAB_N"/>
    <property type="match status" value="2"/>
</dbReference>
<evidence type="ECO:0000256" key="3">
    <source>
        <dbReference type="ARBA" id="ARBA00022676"/>
    </source>
</evidence>
<feature type="transmembrane region" description="Helical" evidence="8">
    <location>
        <begin position="61"/>
        <end position="78"/>
    </location>
</feature>
<feature type="transmembrane region" description="Helical" evidence="8">
    <location>
        <begin position="300"/>
        <end position="321"/>
    </location>
</feature>
<keyword evidence="6 8" id="KW-1133">Transmembrane helix</keyword>
<feature type="transmembrane region" description="Helical" evidence="8">
    <location>
        <begin position="375"/>
        <end position="404"/>
    </location>
</feature>
<evidence type="ECO:0000256" key="5">
    <source>
        <dbReference type="ARBA" id="ARBA00022692"/>
    </source>
</evidence>
<comment type="subcellular location">
    <subcellularLocation>
        <location evidence="1">Cell membrane</location>
        <topology evidence="1">Multi-pass membrane protein</topology>
    </subcellularLocation>
</comment>
<protein>
    <submittedName>
        <fullName evidence="10">4-amino-4-deoxy-L-arabinose transferase-like glycosyltransferase</fullName>
    </submittedName>
</protein>
<feature type="transmembrane region" description="Helical" evidence="8">
    <location>
        <begin position="554"/>
        <end position="573"/>
    </location>
</feature>
<sequence>MNSWVLLGVGFLAQGLFSARFLIQLVKSEKAGKVLSPVIFWQLSLVASFLLLVYGTFRQDLVIVGGQLVGYFIYIRNLKIQNAWQLFPKWIRWSFILLPVLFLGYLVFHAHYDFHSLVHNPEISGMLLTWGTLGQVIFTTRFVVQWYEAERSKESQFPLSFWYISLVGAVLIASYAILRKDSVQFIGQAFGILVYVRNLMIHYGAANEEKLSFLDRIKSMRMTLLLVFVGLVLFFNLGAWSVTESSEARYAQIAKEMVQTGDWLHPQLMGIYHYHKPPVTYWLTALCYEVMGISSFSARFLLQISVLLQIWLVYKLAFLFFKRSNPAFLSAMLYASFPALIIGSRALTTDTFLALFVLAALYFWFDFLEKRKGYLLMLCYIFLGIGFLTKGPVVLIVPLLIWAYQGLVMKQKMGSFKIHLAGIALMLGIGLSWFVFLHVEDNRFLNYFLFKHTIDRFATDTFHRGQPFWFYAVVLLGTAFPWILILLRKIPLKRADFVKKGAMLVMWVLLPLLFFSLSQSKLVLYILPLYSGLAIGAIYYWEKLTDPQQKIWERLQLGFHVLLLIALVSLPLIDPKISLNFKFYFIWFITASLLVAMQNVDIRRVDRAVISAFIFTMGLTGMSTYFMSQNPGLTNDTHRVTEWIAQNKPATEEVIIYNKRLPSVLFNSDLKAISVYDGDESLNRETQFQQNDNWKSGLINLQSDSVWIIGNALESSIWISKYDRDLPTLNSTSSWTQLKVIDGWVISKLNNSTNSF</sequence>
<dbReference type="GO" id="GO:0016763">
    <property type="term" value="F:pentosyltransferase activity"/>
    <property type="evidence" value="ECO:0007669"/>
    <property type="project" value="TreeGrafter"/>
</dbReference>
<evidence type="ECO:0000313" key="10">
    <source>
        <dbReference type="EMBL" id="PZX57620.1"/>
    </source>
</evidence>
<evidence type="ECO:0000256" key="4">
    <source>
        <dbReference type="ARBA" id="ARBA00022679"/>
    </source>
</evidence>
<feature type="domain" description="Lipid A biosynthesis N-terminal" evidence="9">
    <location>
        <begin position="130"/>
        <end position="201"/>
    </location>
</feature>
<evidence type="ECO:0000313" key="11">
    <source>
        <dbReference type="Proteomes" id="UP000249115"/>
    </source>
</evidence>
<dbReference type="GO" id="GO:0009103">
    <property type="term" value="P:lipopolysaccharide biosynthetic process"/>
    <property type="evidence" value="ECO:0007669"/>
    <property type="project" value="TreeGrafter"/>
</dbReference>
<feature type="transmembrane region" description="Helical" evidence="8">
    <location>
        <begin position="608"/>
        <end position="627"/>
    </location>
</feature>
<feature type="transmembrane region" description="Helical" evidence="8">
    <location>
        <begin position="35"/>
        <end position="55"/>
    </location>
</feature>
<feature type="transmembrane region" description="Helical" evidence="8">
    <location>
        <begin position="222"/>
        <end position="242"/>
    </location>
</feature>
<feature type="transmembrane region" description="Helical" evidence="8">
    <location>
        <begin position="128"/>
        <end position="147"/>
    </location>
</feature>
<keyword evidence="4 10" id="KW-0808">Transferase</keyword>
<accession>A0A2W7RGZ0</accession>
<feature type="transmembrane region" description="Helical" evidence="8">
    <location>
        <begin position="333"/>
        <end position="363"/>
    </location>
</feature>
<dbReference type="InterPro" id="IPR011499">
    <property type="entry name" value="Lipid_A_biosynth_N"/>
</dbReference>
<comment type="caution">
    <text evidence="10">The sequence shown here is derived from an EMBL/GenBank/DDBJ whole genome shotgun (WGS) entry which is preliminary data.</text>
</comment>
<dbReference type="GO" id="GO:0008915">
    <property type="term" value="F:lipid-A-disaccharide synthase activity"/>
    <property type="evidence" value="ECO:0007669"/>
    <property type="project" value="InterPro"/>
</dbReference>
<proteinExistence type="predicted"/>
<dbReference type="Proteomes" id="UP000249115">
    <property type="component" value="Unassembled WGS sequence"/>
</dbReference>
<keyword evidence="5 8" id="KW-0812">Transmembrane</keyword>
<evidence type="ECO:0000256" key="7">
    <source>
        <dbReference type="ARBA" id="ARBA00023136"/>
    </source>
</evidence>
<organism evidence="10 11">
    <name type="scientific">Algoriphagus ratkowskyi</name>
    <dbReference type="NCBI Taxonomy" id="57028"/>
    <lineage>
        <taxon>Bacteria</taxon>
        <taxon>Pseudomonadati</taxon>
        <taxon>Bacteroidota</taxon>
        <taxon>Cytophagia</taxon>
        <taxon>Cytophagales</taxon>
        <taxon>Cyclobacteriaceae</taxon>
        <taxon>Algoriphagus</taxon>
    </lineage>
</organism>
<dbReference type="GO" id="GO:0010041">
    <property type="term" value="P:response to iron(III) ion"/>
    <property type="evidence" value="ECO:0007669"/>
    <property type="project" value="TreeGrafter"/>
</dbReference>
<dbReference type="InterPro" id="IPR038731">
    <property type="entry name" value="RgtA/B/C-like"/>
</dbReference>
<dbReference type="OrthoDB" id="9792789at2"/>
<evidence type="ECO:0000256" key="1">
    <source>
        <dbReference type="ARBA" id="ARBA00004651"/>
    </source>
</evidence>
<keyword evidence="7 8" id="KW-0472">Membrane</keyword>
<dbReference type="Pfam" id="PF07578">
    <property type="entry name" value="LAB_N"/>
    <property type="match status" value="2"/>
</dbReference>
<evidence type="ECO:0000256" key="2">
    <source>
        <dbReference type="ARBA" id="ARBA00022475"/>
    </source>
</evidence>
<feature type="transmembrane region" description="Helical" evidence="8">
    <location>
        <begin position="497"/>
        <end position="516"/>
    </location>
</feature>
<dbReference type="InterPro" id="IPR050297">
    <property type="entry name" value="LipidA_mod_glycosyltrf_83"/>
</dbReference>
<feature type="transmembrane region" description="Helical" evidence="8">
    <location>
        <begin position="183"/>
        <end position="201"/>
    </location>
</feature>
<feature type="transmembrane region" description="Helical" evidence="8">
    <location>
        <begin position="522"/>
        <end position="542"/>
    </location>
</feature>
<dbReference type="RefSeq" id="WP_086498702.1">
    <property type="nucleotide sequence ID" value="NZ_MSSV01000002.1"/>
</dbReference>
<evidence type="ECO:0000256" key="6">
    <source>
        <dbReference type="ARBA" id="ARBA00022989"/>
    </source>
</evidence>
<name>A0A2W7RGZ0_9BACT</name>
<evidence type="ECO:0000259" key="9">
    <source>
        <dbReference type="SMART" id="SM01259"/>
    </source>
</evidence>
<evidence type="ECO:0000256" key="8">
    <source>
        <dbReference type="SAM" id="Phobius"/>
    </source>
</evidence>
<feature type="transmembrane region" description="Helical" evidence="8">
    <location>
        <begin position="6"/>
        <end position="23"/>
    </location>
</feature>
<feature type="transmembrane region" description="Helical" evidence="8">
    <location>
        <begin position="159"/>
        <end position="177"/>
    </location>
</feature>
<keyword evidence="2" id="KW-1003">Cell membrane</keyword>
<keyword evidence="3" id="KW-0328">Glycosyltransferase</keyword>
<dbReference type="AlphaFoldDB" id="A0A2W7RGZ0"/>
<dbReference type="GO" id="GO:0005886">
    <property type="term" value="C:plasma membrane"/>
    <property type="evidence" value="ECO:0007669"/>
    <property type="project" value="UniProtKB-SubCell"/>
</dbReference>
<feature type="transmembrane region" description="Helical" evidence="8">
    <location>
        <begin position="90"/>
        <end position="108"/>
    </location>
</feature>
<feature type="transmembrane region" description="Helical" evidence="8">
    <location>
        <begin position="579"/>
        <end position="596"/>
    </location>
</feature>
<feature type="transmembrane region" description="Helical" evidence="8">
    <location>
        <begin position="416"/>
        <end position="439"/>
    </location>
</feature>
<feature type="transmembrane region" description="Helical" evidence="8">
    <location>
        <begin position="468"/>
        <end position="485"/>
    </location>
</feature>